<comment type="caution">
    <text evidence="2">The sequence shown here is derived from an EMBL/GenBank/DDBJ whole genome shotgun (WGS) entry which is preliminary data.</text>
</comment>
<feature type="compositionally biased region" description="Basic and acidic residues" evidence="1">
    <location>
        <begin position="580"/>
        <end position="596"/>
    </location>
</feature>
<feature type="compositionally biased region" description="Basic and acidic residues" evidence="1">
    <location>
        <begin position="553"/>
        <end position="569"/>
    </location>
</feature>
<dbReference type="OrthoDB" id="3055857at2759"/>
<evidence type="ECO:0000313" key="3">
    <source>
        <dbReference type="Proteomes" id="UP000703269"/>
    </source>
</evidence>
<feature type="region of interest" description="Disordered" evidence="1">
    <location>
        <begin position="361"/>
        <end position="387"/>
    </location>
</feature>
<feature type="region of interest" description="Disordered" evidence="1">
    <location>
        <begin position="162"/>
        <end position="244"/>
    </location>
</feature>
<feature type="compositionally biased region" description="Polar residues" evidence="1">
    <location>
        <begin position="636"/>
        <end position="648"/>
    </location>
</feature>
<evidence type="ECO:0000313" key="2">
    <source>
        <dbReference type="EMBL" id="GJE91263.1"/>
    </source>
</evidence>
<feature type="compositionally biased region" description="Low complexity" evidence="1">
    <location>
        <begin position="223"/>
        <end position="239"/>
    </location>
</feature>
<feature type="region of interest" description="Disordered" evidence="1">
    <location>
        <begin position="1"/>
        <end position="119"/>
    </location>
</feature>
<feature type="region of interest" description="Disordered" evidence="1">
    <location>
        <begin position="335"/>
        <end position="354"/>
    </location>
</feature>
<sequence length="696" mass="74908">MASLRPPRTYARRRTLRASVHNAGTAVPARSSSPLEELSPSTHDVTLSEMSRRMKKRSRQVVAGKQPAAEDDAADRLAKKLRRPSQASLRESAHDSLISTVPSTPVHQHDHSLPLDTQRIYDSLFETPDQPHQSTDPVAKSYAASLASADSLSPIPVARRMLSRPSSRNLKENSGRMSRQGLASPFTSRPASRNSSPHPPSKTPVRRPLHAKSRTLSSSFLDKSATSASKNTSKAPAANDPTYDSIFSSTAPGTVLSTTAHSRSGSIPAMPSHLLDHISPQDWLVPAKALSRTPPSFEDMELDDWAGQHASFYLGAPAKISTPPRRRRTTVTLQNYRPSLPPGPQAQSQTESMDLTDVMTGAEDETTDGESGVPPAQDPAHPRRRRRTVVHMSSDSIFSSALDFSAYMTEFSPTKVHGPARPASSQPPALRAGDHAASAALDTAVSVPVSLDPAFSPDVAPASPLQEHFSLSKPPAPAANVPRPVISTPGANRRSPTVRASPLQSPGGREVADLFQTLDLDGRYARGSDEGDDSGVGLEKTVLAHQSPSRSRSSAEPHDFPENDVEPSRAARASADPAADEDRPQTHGRKRGDTIRASDYARPAMPHESASTARPSEPRALPKKSVVVPGTRRTRSGTVTLARPQTQAPGKPRATRRAANLPTIKMRINDKPLSPQGSDEEDDELLLRRGVHVQDD</sequence>
<reference evidence="2 3" key="1">
    <citation type="submission" date="2021-08" db="EMBL/GenBank/DDBJ databases">
        <title>Draft Genome Sequence of Phanerochaete sordida strain YK-624.</title>
        <authorList>
            <person name="Mori T."/>
            <person name="Dohra H."/>
            <person name="Suzuki T."/>
            <person name="Kawagishi H."/>
            <person name="Hirai H."/>
        </authorList>
    </citation>
    <scope>NUCLEOTIDE SEQUENCE [LARGE SCALE GENOMIC DNA]</scope>
    <source>
        <strain evidence="2 3">YK-624</strain>
    </source>
</reference>
<protein>
    <submittedName>
        <fullName evidence="2">Uncharacterized protein</fullName>
    </submittedName>
</protein>
<feature type="region of interest" description="Disordered" evidence="1">
    <location>
        <begin position="413"/>
        <end position="437"/>
    </location>
</feature>
<evidence type="ECO:0000256" key="1">
    <source>
        <dbReference type="SAM" id="MobiDB-lite"/>
    </source>
</evidence>
<feature type="compositionally biased region" description="Low complexity" evidence="1">
    <location>
        <begin position="31"/>
        <end position="41"/>
    </location>
</feature>
<feature type="region of interest" description="Disordered" evidence="1">
    <location>
        <begin position="544"/>
        <end position="696"/>
    </location>
</feature>
<dbReference type="AlphaFoldDB" id="A0A9P3G8E9"/>
<organism evidence="2 3">
    <name type="scientific">Phanerochaete sordida</name>
    <dbReference type="NCBI Taxonomy" id="48140"/>
    <lineage>
        <taxon>Eukaryota</taxon>
        <taxon>Fungi</taxon>
        <taxon>Dikarya</taxon>
        <taxon>Basidiomycota</taxon>
        <taxon>Agaricomycotina</taxon>
        <taxon>Agaricomycetes</taxon>
        <taxon>Polyporales</taxon>
        <taxon>Phanerochaetaceae</taxon>
        <taxon>Phanerochaete</taxon>
    </lineage>
</organism>
<proteinExistence type="predicted"/>
<accession>A0A9P3G8E9</accession>
<dbReference type="EMBL" id="BPQB01000020">
    <property type="protein sequence ID" value="GJE91263.1"/>
    <property type="molecule type" value="Genomic_DNA"/>
</dbReference>
<feature type="compositionally biased region" description="Polar residues" evidence="1">
    <location>
        <begin position="185"/>
        <end position="196"/>
    </location>
</feature>
<feature type="compositionally biased region" description="Basic residues" evidence="1">
    <location>
        <begin position="204"/>
        <end position="213"/>
    </location>
</feature>
<feature type="region of interest" description="Disordered" evidence="1">
    <location>
        <begin position="466"/>
        <end position="510"/>
    </location>
</feature>
<dbReference type="Proteomes" id="UP000703269">
    <property type="component" value="Unassembled WGS sequence"/>
</dbReference>
<gene>
    <name evidence="2" type="ORF">PsYK624_074120</name>
</gene>
<keyword evidence="3" id="KW-1185">Reference proteome</keyword>
<feature type="compositionally biased region" description="Polar residues" evidence="1">
    <location>
        <begin position="97"/>
        <end position="106"/>
    </location>
</feature>
<name>A0A9P3G8E9_9APHY</name>